<keyword evidence="1" id="KW-1133">Transmembrane helix</keyword>
<name>A0AAV4SNM8_CAEEX</name>
<evidence type="ECO:0000313" key="3">
    <source>
        <dbReference type="Proteomes" id="UP001054945"/>
    </source>
</evidence>
<dbReference type="AlphaFoldDB" id="A0AAV4SNM8"/>
<keyword evidence="1" id="KW-0472">Membrane</keyword>
<sequence length="126" mass="14438">MTKKDILGKNNKNPAINRKRSGTLFTAESALTNSSKSVAKTINCEPFPNHAEPSSLKSGSFRGEKCQRKKYFNFFWFFIFFLLNLPFFLAADLKDNWTTVASLTTFESCLLMKRAAGREIVKRVWE</sequence>
<gene>
    <name evidence="2" type="ORF">CEXT_679061</name>
</gene>
<reference evidence="2 3" key="1">
    <citation type="submission" date="2021-06" db="EMBL/GenBank/DDBJ databases">
        <title>Caerostris extrusa draft genome.</title>
        <authorList>
            <person name="Kono N."/>
            <person name="Arakawa K."/>
        </authorList>
    </citation>
    <scope>NUCLEOTIDE SEQUENCE [LARGE SCALE GENOMIC DNA]</scope>
</reference>
<comment type="caution">
    <text evidence="2">The sequence shown here is derived from an EMBL/GenBank/DDBJ whole genome shotgun (WGS) entry which is preliminary data.</text>
</comment>
<keyword evidence="1" id="KW-0812">Transmembrane</keyword>
<protein>
    <submittedName>
        <fullName evidence="2">Uncharacterized protein</fullName>
    </submittedName>
</protein>
<organism evidence="2 3">
    <name type="scientific">Caerostris extrusa</name>
    <name type="common">Bark spider</name>
    <name type="synonym">Caerostris bankana</name>
    <dbReference type="NCBI Taxonomy" id="172846"/>
    <lineage>
        <taxon>Eukaryota</taxon>
        <taxon>Metazoa</taxon>
        <taxon>Ecdysozoa</taxon>
        <taxon>Arthropoda</taxon>
        <taxon>Chelicerata</taxon>
        <taxon>Arachnida</taxon>
        <taxon>Araneae</taxon>
        <taxon>Araneomorphae</taxon>
        <taxon>Entelegynae</taxon>
        <taxon>Araneoidea</taxon>
        <taxon>Araneidae</taxon>
        <taxon>Caerostris</taxon>
    </lineage>
</organism>
<dbReference type="Proteomes" id="UP001054945">
    <property type="component" value="Unassembled WGS sequence"/>
</dbReference>
<accession>A0AAV4SNM8</accession>
<evidence type="ECO:0000313" key="2">
    <source>
        <dbReference type="EMBL" id="GIY35599.1"/>
    </source>
</evidence>
<evidence type="ECO:0000256" key="1">
    <source>
        <dbReference type="SAM" id="Phobius"/>
    </source>
</evidence>
<feature type="transmembrane region" description="Helical" evidence="1">
    <location>
        <begin position="71"/>
        <end position="91"/>
    </location>
</feature>
<dbReference type="EMBL" id="BPLR01009939">
    <property type="protein sequence ID" value="GIY35599.1"/>
    <property type="molecule type" value="Genomic_DNA"/>
</dbReference>
<keyword evidence="3" id="KW-1185">Reference proteome</keyword>
<proteinExistence type="predicted"/>